<reference evidence="3" key="1">
    <citation type="submission" date="2021-04" db="EMBL/GenBank/DDBJ databases">
        <title>Pseudonocardia sp. nov., isolated from sandy soil of mangrove forest.</title>
        <authorList>
            <person name="Zan Z."/>
            <person name="Huang R."/>
            <person name="Liu W."/>
        </authorList>
    </citation>
    <scope>NUCLEOTIDE SEQUENCE</scope>
    <source>
        <strain evidence="3">S2-4</strain>
    </source>
</reference>
<keyword evidence="1" id="KW-0472">Membrane</keyword>
<accession>A0ABT1A495</accession>
<dbReference type="EMBL" id="JAGSOV010000046">
    <property type="protein sequence ID" value="MCO1657771.1"/>
    <property type="molecule type" value="Genomic_DNA"/>
</dbReference>
<evidence type="ECO:0000259" key="2">
    <source>
        <dbReference type="Pfam" id="PF02517"/>
    </source>
</evidence>
<name>A0ABT1A495_9PSEU</name>
<evidence type="ECO:0000256" key="1">
    <source>
        <dbReference type="SAM" id="Phobius"/>
    </source>
</evidence>
<feature type="transmembrane region" description="Helical" evidence="1">
    <location>
        <begin position="55"/>
        <end position="79"/>
    </location>
</feature>
<sequence length="262" mass="28394">MTLTGTGAGGIADRLVAKRHALPLSIALHLAPGAIITAGYVLVGAPLMTQLNWPPLLGLVLAMCVLLVPMELGLLLYLGRRRNGRASLRGVLDYVDRPTRPGPLAGIVAGLIVVVIVVSFVLSPLNNMIYKYLFSWIPFESTGGAGGFIAGYPRATVVITLAVSVVLSGIVLPAIEELYFRGFLLPRLAHLGRWAPVLNTALFSLYHFWTPWLFLSRLGFFLPTVWATWRKKDLRISLWVHCGANTLTQSVVLIAVLFGVGS</sequence>
<comment type="caution">
    <text evidence="3">The sequence shown here is derived from an EMBL/GenBank/DDBJ whole genome shotgun (WGS) entry which is preliminary data.</text>
</comment>
<keyword evidence="1" id="KW-1133">Transmembrane helix</keyword>
<keyword evidence="4" id="KW-1185">Reference proteome</keyword>
<feature type="transmembrane region" description="Helical" evidence="1">
    <location>
        <begin position="157"/>
        <end position="175"/>
    </location>
</feature>
<feature type="domain" description="CAAX prenyl protease 2/Lysostaphin resistance protein A-like" evidence="2">
    <location>
        <begin position="161"/>
        <end position="246"/>
    </location>
</feature>
<evidence type="ECO:0000313" key="3">
    <source>
        <dbReference type="EMBL" id="MCO1657771.1"/>
    </source>
</evidence>
<gene>
    <name evidence="3" type="ORF">KDL28_22160</name>
</gene>
<proteinExistence type="predicted"/>
<dbReference type="GO" id="GO:0008237">
    <property type="term" value="F:metallopeptidase activity"/>
    <property type="evidence" value="ECO:0007669"/>
    <property type="project" value="UniProtKB-KW"/>
</dbReference>
<evidence type="ECO:0000313" key="4">
    <source>
        <dbReference type="Proteomes" id="UP001165283"/>
    </source>
</evidence>
<dbReference type="Pfam" id="PF02517">
    <property type="entry name" value="Rce1-like"/>
    <property type="match status" value="1"/>
</dbReference>
<keyword evidence="1" id="KW-0812">Transmembrane</keyword>
<feature type="transmembrane region" description="Helical" evidence="1">
    <location>
        <begin position="21"/>
        <end position="43"/>
    </location>
</feature>
<feature type="transmembrane region" description="Helical" evidence="1">
    <location>
        <begin position="236"/>
        <end position="260"/>
    </location>
</feature>
<feature type="transmembrane region" description="Helical" evidence="1">
    <location>
        <begin position="104"/>
        <end position="123"/>
    </location>
</feature>
<keyword evidence="3" id="KW-0378">Hydrolase</keyword>
<keyword evidence="3" id="KW-0482">Metalloprotease</keyword>
<dbReference type="InterPro" id="IPR003675">
    <property type="entry name" value="Rce1/LyrA-like_dom"/>
</dbReference>
<dbReference type="Proteomes" id="UP001165283">
    <property type="component" value="Unassembled WGS sequence"/>
</dbReference>
<dbReference type="RefSeq" id="WP_252441417.1">
    <property type="nucleotide sequence ID" value="NZ_JAGSOV010000046.1"/>
</dbReference>
<protein>
    <submittedName>
        <fullName evidence="3">CPBP family intramembrane metalloprotease</fullName>
    </submittedName>
</protein>
<organism evidence="3 4">
    <name type="scientific">Pseudonocardia humida</name>
    <dbReference type="NCBI Taxonomy" id="2800819"/>
    <lineage>
        <taxon>Bacteria</taxon>
        <taxon>Bacillati</taxon>
        <taxon>Actinomycetota</taxon>
        <taxon>Actinomycetes</taxon>
        <taxon>Pseudonocardiales</taxon>
        <taxon>Pseudonocardiaceae</taxon>
        <taxon>Pseudonocardia</taxon>
    </lineage>
</organism>
<feature type="transmembrane region" description="Helical" evidence="1">
    <location>
        <begin position="129"/>
        <end position="150"/>
    </location>
</feature>
<keyword evidence="3" id="KW-0645">Protease</keyword>
<feature type="transmembrane region" description="Helical" evidence="1">
    <location>
        <begin position="195"/>
        <end position="215"/>
    </location>
</feature>